<feature type="chain" id="PRO_5041944173" evidence="5">
    <location>
        <begin position="29"/>
        <end position="129"/>
    </location>
</feature>
<reference evidence="7" key="1">
    <citation type="submission" date="2023-01" db="EMBL/GenBank/DDBJ databases">
        <title>The diversity of Class Acidimicrobiia in South China Sea sediment environments and the proposal of Iamia marina sp. nov., a novel species of the genus Iamia.</title>
        <authorList>
            <person name="He Y."/>
            <person name="Tian X."/>
        </authorList>
    </citation>
    <scope>NUCLEOTIDE SEQUENCE</scope>
    <source>
        <strain evidence="7">DSM 19957</strain>
    </source>
</reference>
<dbReference type="PROSITE" id="PS51257">
    <property type="entry name" value="PROKAR_LIPOPROTEIN"/>
    <property type="match status" value="1"/>
</dbReference>
<dbReference type="InterPro" id="IPR036909">
    <property type="entry name" value="Cyt_c-like_dom_sf"/>
</dbReference>
<sequence>MRPSRQRLAASAVLAATLLLGACGGDEASVDAEDPAARGAALVDARGCDSCHSVDGSSGVGPTWQDLAGSEVPLEDGTTVVADRAYLERSIREPGAQRVEGFTTQMPGVDLTDAEVADVVAYIESLSEG</sequence>
<evidence type="ECO:0000256" key="5">
    <source>
        <dbReference type="SAM" id="SignalP"/>
    </source>
</evidence>
<evidence type="ECO:0000259" key="6">
    <source>
        <dbReference type="PROSITE" id="PS51007"/>
    </source>
</evidence>
<keyword evidence="1 4" id="KW-0349">Heme</keyword>
<dbReference type="InterPro" id="IPR009056">
    <property type="entry name" value="Cyt_c-like_dom"/>
</dbReference>
<dbReference type="Proteomes" id="UP001216390">
    <property type="component" value="Chromosome"/>
</dbReference>
<evidence type="ECO:0000256" key="3">
    <source>
        <dbReference type="ARBA" id="ARBA00023004"/>
    </source>
</evidence>
<dbReference type="GO" id="GO:0046872">
    <property type="term" value="F:metal ion binding"/>
    <property type="evidence" value="ECO:0007669"/>
    <property type="project" value="UniProtKB-KW"/>
</dbReference>
<feature type="signal peptide" evidence="5">
    <location>
        <begin position="1"/>
        <end position="28"/>
    </location>
</feature>
<dbReference type="KEGG" id="ima:PO878_08085"/>
<dbReference type="RefSeq" id="WP_272738748.1">
    <property type="nucleotide sequence ID" value="NZ_CP116942.1"/>
</dbReference>
<evidence type="ECO:0000256" key="4">
    <source>
        <dbReference type="PROSITE-ProRule" id="PRU00433"/>
    </source>
</evidence>
<proteinExistence type="predicted"/>
<dbReference type="EMBL" id="CP116942">
    <property type="protein sequence ID" value="WCO69235.1"/>
    <property type="molecule type" value="Genomic_DNA"/>
</dbReference>
<evidence type="ECO:0000313" key="7">
    <source>
        <dbReference type="EMBL" id="WCO69235.1"/>
    </source>
</evidence>
<keyword evidence="8" id="KW-1185">Reference proteome</keyword>
<dbReference type="Gene3D" id="1.10.760.10">
    <property type="entry name" value="Cytochrome c-like domain"/>
    <property type="match status" value="1"/>
</dbReference>
<feature type="domain" description="Cytochrome c" evidence="6">
    <location>
        <begin position="34"/>
        <end position="127"/>
    </location>
</feature>
<evidence type="ECO:0000256" key="2">
    <source>
        <dbReference type="ARBA" id="ARBA00022723"/>
    </source>
</evidence>
<protein>
    <submittedName>
        <fullName evidence="7">Cytochrome c</fullName>
    </submittedName>
</protein>
<keyword evidence="3 4" id="KW-0408">Iron</keyword>
<name>A0AAF0BXL5_9ACTN</name>
<keyword evidence="2 4" id="KW-0479">Metal-binding</keyword>
<dbReference type="GO" id="GO:0020037">
    <property type="term" value="F:heme binding"/>
    <property type="evidence" value="ECO:0007669"/>
    <property type="project" value="InterPro"/>
</dbReference>
<dbReference type="PROSITE" id="PS51007">
    <property type="entry name" value="CYTC"/>
    <property type="match status" value="1"/>
</dbReference>
<dbReference type="Pfam" id="PF00034">
    <property type="entry name" value="Cytochrom_C"/>
    <property type="match status" value="1"/>
</dbReference>
<dbReference type="GO" id="GO:0009055">
    <property type="term" value="F:electron transfer activity"/>
    <property type="evidence" value="ECO:0007669"/>
    <property type="project" value="InterPro"/>
</dbReference>
<organism evidence="7 8">
    <name type="scientific">Iamia majanohamensis</name>
    <dbReference type="NCBI Taxonomy" id="467976"/>
    <lineage>
        <taxon>Bacteria</taxon>
        <taxon>Bacillati</taxon>
        <taxon>Actinomycetota</taxon>
        <taxon>Acidimicrobiia</taxon>
        <taxon>Acidimicrobiales</taxon>
        <taxon>Iamiaceae</taxon>
        <taxon>Iamia</taxon>
    </lineage>
</organism>
<dbReference type="AlphaFoldDB" id="A0AAF0BXL5"/>
<evidence type="ECO:0000256" key="1">
    <source>
        <dbReference type="ARBA" id="ARBA00022617"/>
    </source>
</evidence>
<evidence type="ECO:0000313" key="8">
    <source>
        <dbReference type="Proteomes" id="UP001216390"/>
    </source>
</evidence>
<gene>
    <name evidence="7" type="ORF">PO878_08085</name>
</gene>
<keyword evidence="5" id="KW-0732">Signal</keyword>
<accession>A0AAF0BXL5</accession>
<dbReference type="SUPFAM" id="SSF46626">
    <property type="entry name" value="Cytochrome c"/>
    <property type="match status" value="1"/>
</dbReference>